<keyword evidence="1" id="KW-0812">Transmembrane</keyword>
<keyword evidence="1" id="KW-0472">Membrane</keyword>
<evidence type="ECO:0008006" key="4">
    <source>
        <dbReference type="Google" id="ProtNLM"/>
    </source>
</evidence>
<dbReference type="EMBL" id="LLZH01000348">
    <property type="protein sequence ID" value="KUL21761.1"/>
    <property type="molecule type" value="Genomic_DNA"/>
</dbReference>
<gene>
    <name evidence="2" type="ORF">ADL15_49910</name>
</gene>
<keyword evidence="3" id="KW-1185">Reference proteome</keyword>
<protein>
    <recommendedName>
        <fullName evidence="4">Major facilitator superfamily (MFS) profile domain-containing protein</fullName>
    </recommendedName>
</protein>
<evidence type="ECO:0000313" key="2">
    <source>
        <dbReference type="EMBL" id="KUL21761.1"/>
    </source>
</evidence>
<name>A0A124G750_9ACTN</name>
<feature type="transmembrane region" description="Helical" evidence="1">
    <location>
        <begin position="21"/>
        <end position="47"/>
    </location>
</feature>
<proteinExistence type="predicted"/>
<evidence type="ECO:0000313" key="3">
    <source>
        <dbReference type="Proteomes" id="UP000053244"/>
    </source>
</evidence>
<sequence length="80" mass="8598">MRNHPSKRPEPEQGAHDQRVALIRAVLVAGGGFGTTIATILAVAGQWHVGDKAILWALGTLCFVAAITMFIAVHLTRPDR</sequence>
<accession>A0A124G750</accession>
<organism evidence="2 3">
    <name type="scientific">Actinoplanes awajinensis subsp. mycoplanecinus</name>
    <dbReference type="NCBI Taxonomy" id="135947"/>
    <lineage>
        <taxon>Bacteria</taxon>
        <taxon>Bacillati</taxon>
        <taxon>Actinomycetota</taxon>
        <taxon>Actinomycetes</taxon>
        <taxon>Micromonosporales</taxon>
        <taxon>Micromonosporaceae</taxon>
        <taxon>Actinoplanes</taxon>
    </lineage>
</organism>
<keyword evidence="1" id="KW-1133">Transmembrane helix</keyword>
<feature type="transmembrane region" description="Helical" evidence="1">
    <location>
        <begin position="53"/>
        <end position="75"/>
    </location>
</feature>
<dbReference type="AlphaFoldDB" id="A0A124G750"/>
<reference evidence="2 3" key="1">
    <citation type="submission" date="2015-10" db="EMBL/GenBank/DDBJ databases">
        <authorList>
            <person name="Gilbert D.G."/>
        </authorList>
    </citation>
    <scope>NUCLEOTIDE SEQUENCE [LARGE SCALE GENOMIC DNA]</scope>
    <source>
        <strain evidence="2 3">NRRL B-16712</strain>
    </source>
</reference>
<dbReference type="Proteomes" id="UP000053244">
    <property type="component" value="Unassembled WGS sequence"/>
</dbReference>
<comment type="caution">
    <text evidence="2">The sequence shown here is derived from an EMBL/GenBank/DDBJ whole genome shotgun (WGS) entry which is preliminary data.</text>
</comment>
<evidence type="ECO:0000256" key="1">
    <source>
        <dbReference type="SAM" id="Phobius"/>
    </source>
</evidence>